<sequence length="87" mass="9925">MSTEELTNSVTSILKMKVKCVGGNASRFGRTWCRFKASFLVKVFPHPPLHKYGFSPLCVSRWRFKSCWRLKDNAQRSQGKGLTDEVG</sequence>
<dbReference type="EMBL" id="JAFIQS020000002">
    <property type="protein sequence ID" value="KAH9485171.1"/>
    <property type="molecule type" value="Genomic_DNA"/>
</dbReference>
<reference evidence="1" key="1">
    <citation type="submission" date="2021-10" db="EMBL/GenBank/DDBJ databases">
        <title>Psilocybe cubensis genome.</title>
        <authorList>
            <person name="Mckernan K.J."/>
            <person name="Crawford S."/>
            <person name="Trippe A."/>
            <person name="Kane L.T."/>
            <person name="Mclaughlin S."/>
        </authorList>
    </citation>
    <scope>NUCLEOTIDE SEQUENCE</scope>
    <source>
        <strain evidence="1">MGC-MH-2018</strain>
    </source>
</reference>
<organism evidence="1 2">
    <name type="scientific">Psilocybe cubensis</name>
    <name type="common">Psychedelic mushroom</name>
    <name type="synonym">Stropharia cubensis</name>
    <dbReference type="NCBI Taxonomy" id="181762"/>
    <lineage>
        <taxon>Eukaryota</taxon>
        <taxon>Fungi</taxon>
        <taxon>Dikarya</taxon>
        <taxon>Basidiomycota</taxon>
        <taxon>Agaricomycotina</taxon>
        <taxon>Agaricomycetes</taxon>
        <taxon>Agaricomycetidae</taxon>
        <taxon>Agaricales</taxon>
        <taxon>Agaricineae</taxon>
        <taxon>Strophariaceae</taxon>
        <taxon>Psilocybe</taxon>
    </lineage>
</organism>
<gene>
    <name evidence="1" type="ORF">JR316_0002078</name>
</gene>
<dbReference type="Proteomes" id="UP000664032">
    <property type="component" value="Unassembled WGS sequence"/>
</dbReference>
<accession>A0ACB8HCG8</accession>
<evidence type="ECO:0000313" key="2">
    <source>
        <dbReference type="Proteomes" id="UP000664032"/>
    </source>
</evidence>
<name>A0ACB8HCG8_PSICU</name>
<proteinExistence type="predicted"/>
<comment type="caution">
    <text evidence="1">The sequence shown here is derived from an EMBL/GenBank/DDBJ whole genome shotgun (WGS) entry which is preliminary data.</text>
</comment>
<evidence type="ECO:0000313" key="1">
    <source>
        <dbReference type="EMBL" id="KAH9485171.1"/>
    </source>
</evidence>
<protein>
    <submittedName>
        <fullName evidence="1">Uncharacterized protein</fullName>
    </submittedName>
</protein>
<keyword evidence="2" id="KW-1185">Reference proteome</keyword>